<evidence type="ECO:0000256" key="1">
    <source>
        <dbReference type="ARBA" id="ARBA00004184"/>
    </source>
</evidence>
<dbReference type="EMBL" id="CAJFCW020000006">
    <property type="protein sequence ID" value="CAG9125387.1"/>
    <property type="molecule type" value="Genomic_DNA"/>
</dbReference>
<dbReference type="InterPro" id="IPR051952">
    <property type="entry name" value="Golgi-autophagy_related"/>
</dbReference>
<evidence type="ECO:0000256" key="5">
    <source>
        <dbReference type="ARBA" id="ARBA00023136"/>
    </source>
</evidence>
<dbReference type="AlphaFoldDB" id="A0A811LQ31"/>
<feature type="compositionally biased region" description="Basic and acidic residues" evidence="7">
    <location>
        <begin position="380"/>
        <end position="390"/>
    </location>
</feature>
<evidence type="ECO:0000256" key="3">
    <source>
        <dbReference type="ARBA" id="ARBA00022490"/>
    </source>
</evidence>
<dbReference type="SMART" id="SM00755">
    <property type="entry name" value="Grip"/>
    <property type="match status" value="1"/>
</dbReference>
<dbReference type="OrthoDB" id="1926336at2759"/>
<evidence type="ECO:0000259" key="8">
    <source>
        <dbReference type="PROSITE" id="PS50913"/>
    </source>
</evidence>
<dbReference type="Pfam" id="PF01465">
    <property type="entry name" value="GRIP"/>
    <property type="match status" value="1"/>
</dbReference>
<feature type="region of interest" description="Disordered" evidence="7">
    <location>
        <begin position="380"/>
        <end position="405"/>
    </location>
</feature>
<feature type="compositionally biased region" description="Polar residues" evidence="7">
    <location>
        <begin position="391"/>
        <end position="405"/>
    </location>
</feature>
<dbReference type="PANTHER" id="PTHR23157:SF25">
    <property type="entry name" value="GRIP AND COILED-COIL DOMAIN-CONTAINING PROTEIN 1"/>
    <property type="match status" value="1"/>
</dbReference>
<dbReference type="InterPro" id="IPR000237">
    <property type="entry name" value="GRIP_dom"/>
</dbReference>
<dbReference type="EMBL" id="CAJFDH010000006">
    <property type="protein sequence ID" value="CAD5228973.1"/>
    <property type="molecule type" value="Genomic_DNA"/>
</dbReference>
<evidence type="ECO:0000256" key="6">
    <source>
        <dbReference type="SAM" id="Coils"/>
    </source>
</evidence>
<evidence type="ECO:0000313" key="10">
    <source>
        <dbReference type="Proteomes" id="UP000614601"/>
    </source>
</evidence>
<dbReference type="Gene3D" id="1.10.220.60">
    <property type="entry name" value="GRIP domain"/>
    <property type="match status" value="1"/>
</dbReference>
<evidence type="ECO:0000256" key="4">
    <source>
        <dbReference type="ARBA" id="ARBA00023054"/>
    </source>
</evidence>
<dbReference type="Proteomes" id="UP000783686">
    <property type="component" value="Unassembled WGS sequence"/>
</dbReference>
<sequence length="592" mass="68923">MTEGEPEALKQEGNDQNEGKKSNKLDALPRESLINLLKKQVTITKDLKKQLTTAKEEADGLREQLGSQKPQEDNDTALIQLELLDYKKSLEQLKKKYEASEATLKQKDSLLDEVVEKMKSLTEQNVALEDEKQKVTLELNRLAAEIQEKDELLQENGKNADDLKKMSDEKEKKIENEISELEETIVRQTKVLEEVRKELKDTKEENLNLVRVNHRFQDDLDLVKNEFKKYKERAEFLLNSSTEQNQRQATDGFELEEMERQLGQKDIEISDLNEKIRHMQHELHSQKERTLTLKSELEDSRMSISFVQKDFNEQRKQLVAEYDERTKTLAFENERLKDSVNDLKEKLATNNQRPTNFDNSQIIELNKEINRLTNELMEYKQKEESSDRTITKQQETNSKKSVPNPINFNFESYYNKHQNPQTTSEPFASPEEDLVKSLKNVIDGVDDVESCSTFNLDAYSVDDSFLMEPELAMKQMENMKELLKDTEETNAKLEDQVRLLKEEIRRSERDKEREKHVSSNSEYLKNVVLKFLAPEKVNDGRSQLLPVLCTLLSLTPQEKQKIEEYLKSQNVSNTTPPPSEWSGYFGPLSGIF</sequence>
<name>A0A811LQ31_9BILA</name>
<comment type="subcellular location">
    <subcellularLocation>
        <location evidence="2">Cytoplasm</location>
    </subcellularLocation>
    <subcellularLocation>
        <location evidence="1">Endomembrane system</location>
        <topology evidence="1">Peripheral membrane protein</topology>
    </subcellularLocation>
</comment>
<dbReference type="Pfam" id="PF16704">
    <property type="entry name" value="Rab_bind"/>
    <property type="match status" value="1"/>
</dbReference>
<keyword evidence="5" id="KW-0472">Membrane</keyword>
<gene>
    <name evidence="9" type="ORF">BOKJ2_LOCUS13032</name>
</gene>
<dbReference type="Proteomes" id="UP000614601">
    <property type="component" value="Unassembled WGS sequence"/>
</dbReference>
<evidence type="ECO:0000313" key="9">
    <source>
        <dbReference type="EMBL" id="CAD5228973.1"/>
    </source>
</evidence>
<evidence type="ECO:0000256" key="2">
    <source>
        <dbReference type="ARBA" id="ARBA00004496"/>
    </source>
</evidence>
<comment type="caution">
    <text evidence="9">The sequence shown here is derived from an EMBL/GenBank/DDBJ whole genome shotgun (WGS) entry which is preliminary data.</text>
</comment>
<organism evidence="9 10">
    <name type="scientific">Bursaphelenchus okinawaensis</name>
    <dbReference type="NCBI Taxonomy" id="465554"/>
    <lineage>
        <taxon>Eukaryota</taxon>
        <taxon>Metazoa</taxon>
        <taxon>Ecdysozoa</taxon>
        <taxon>Nematoda</taxon>
        <taxon>Chromadorea</taxon>
        <taxon>Rhabditida</taxon>
        <taxon>Tylenchina</taxon>
        <taxon>Tylenchomorpha</taxon>
        <taxon>Aphelenchoidea</taxon>
        <taxon>Aphelenchoididae</taxon>
        <taxon>Bursaphelenchus</taxon>
    </lineage>
</organism>
<dbReference type="PROSITE" id="PS50913">
    <property type="entry name" value="GRIP"/>
    <property type="match status" value="1"/>
</dbReference>
<dbReference type="GO" id="GO:0005794">
    <property type="term" value="C:Golgi apparatus"/>
    <property type="evidence" value="ECO:0007669"/>
    <property type="project" value="TreeGrafter"/>
</dbReference>
<feature type="coiled-coil region" evidence="6">
    <location>
        <begin position="44"/>
        <end position="289"/>
    </location>
</feature>
<protein>
    <recommendedName>
        <fullName evidence="8">GRIP domain-containing protein</fullName>
    </recommendedName>
</protein>
<feature type="domain" description="GRIP" evidence="8">
    <location>
        <begin position="514"/>
        <end position="565"/>
    </location>
</feature>
<dbReference type="InterPro" id="IPR032023">
    <property type="entry name" value="GCC2_Rab_bind"/>
</dbReference>
<keyword evidence="3" id="KW-0963">Cytoplasm</keyword>
<accession>A0A811LQ31</accession>
<feature type="coiled-coil region" evidence="6">
    <location>
        <begin position="476"/>
        <end position="517"/>
    </location>
</feature>
<dbReference type="PANTHER" id="PTHR23157">
    <property type="entry name" value="GRIP AND COILED-COIL DOMAIN-CONTAINING PROTEIN 1"/>
    <property type="match status" value="1"/>
</dbReference>
<reference evidence="9" key="1">
    <citation type="submission" date="2020-09" db="EMBL/GenBank/DDBJ databases">
        <authorList>
            <person name="Kikuchi T."/>
        </authorList>
    </citation>
    <scope>NUCLEOTIDE SEQUENCE</scope>
    <source>
        <strain evidence="9">SH1</strain>
    </source>
</reference>
<feature type="region of interest" description="Disordered" evidence="7">
    <location>
        <begin position="1"/>
        <end position="29"/>
    </location>
</feature>
<keyword evidence="4 6" id="KW-0175">Coiled coil</keyword>
<proteinExistence type="predicted"/>
<evidence type="ECO:0000256" key="7">
    <source>
        <dbReference type="SAM" id="MobiDB-lite"/>
    </source>
</evidence>
<keyword evidence="10" id="KW-1185">Reference proteome</keyword>
<feature type="compositionally biased region" description="Basic and acidic residues" evidence="7">
    <location>
        <begin position="7"/>
        <end position="29"/>
    </location>
</feature>